<protein>
    <recommendedName>
        <fullName evidence="10">Aquaporin</fullName>
    </recommendedName>
</protein>
<keyword evidence="4 7" id="KW-1133">Transmembrane helix</keyword>
<accession>A0A4P2PXE7</accession>
<evidence type="ECO:0000256" key="3">
    <source>
        <dbReference type="ARBA" id="ARBA00022692"/>
    </source>
</evidence>
<keyword evidence="5 7" id="KW-0472">Membrane</keyword>
<dbReference type="InterPro" id="IPR034294">
    <property type="entry name" value="Aquaporin_transptr"/>
</dbReference>
<comment type="similarity">
    <text evidence="2 6">Belongs to the MIP/aquaporin (TC 1.A.8) family.</text>
</comment>
<dbReference type="OrthoDB" id="9807293at2"/>
<evidence type="ECO:0000313" key="8">
    <source>
        <dbReference type="EMBL" id="AUX21301.1"/>
    </source>
</evidence>
<dbReference type="InterPro" id="IPR023271">
    <property type="entry name" value="Aquaporin-like"/>
</dbReference>
<dbReference type="Pfam" id="PF00230">
    <property type="entry name" value="MIP"/>
    <property type="match status" value="1"/>
</dbReference>
<evidence type="ECO:0000256" key="7">
    <source>
        <dbReference type="SAM" id="Phobius"/>
    </source>
</evidence>
<feature type="transmembrane region" description="Helical" evidence="7">
    <location>
        <begin position="69"/>
        <end position="93"/>
    </location>
</feature>
<dbReference type="SUPFAM" id="SSF81338">
    <property type="entry name" value="Aquaporin-like"/>
    <property type="match status" value="1"/>
</dbReference>
<reference evidence="8 9" key="1">
    <citation type="submission" date="2015-09" db="EMBL/GenBank/DDBJ databases">
        <title>Sorangium comparison.</title>
        <authorList>
            <person name="Zaburannyi N."/>
            <person name="Bunk B."/>
            <person name="Overmann J."/>
            <person name="Mueller R."/>
        </authorList>
    </citation>
    <scope>NUCLEOTIDE SEQUENCE [LARGE SCALE GENOMIC DNA]</scope>
    <source>
        <strain evidence="8 9">So ceGT47</strain>
    </source>
</reference>
<evidence type="ECO:0000313" key="9">
    <source>
        <dbReference type="Proteomes" id="UP000295781"/>
    </source>
</evidence>
<proteinExistence type="inferred from homology"/>
<evidence type="ECO:0000256" key="1">
    <source>
        <dbReference type="ARBA" id="ARBA00004141"/>
    </source>
</evidence>
<dbReference type="PRINTS" id="PR00783">
    <property type="entry name" value="MINTRINSICP"/>
</dbReference>
<dbReference type="GO" id="GO:0005886">
    <property type="term" value="C:plasma membrane"/>
    <property type="evidence" value="ECO:0007669"/>
    <property type="project" value="TreeGrafter"/>
</dbReference>
<dbReference type="Gene3D" id="1.20.1080.10">
    <property type="entry name" value="Glycerol uptake facilitator protein"/>
    <property type="match status" value="1"/>
</dbReference>
<organism evidence="8 9">
    <name type="scientific">Sorangium cellulosum</name>
    <name type="common">Polyangium cellulosum</name>
    <dbReference type="NCBI Taxonomy" id="56"/>
    <lineage>
        <taxon>Bacteria</taxon>
        <taxon>Pseudomonadati</taxon>
        <taxon>Myxococcota</taxon>
        <taxon>Polyangia</taxon>
        <taxon>Polyangiales</taxon>
        <taxon>Polyangiaceae</taxon>
        <taxon>Sorangium</taxon>
    </lineage>
</organism>
<feature type="transmembrane region" description="Helical" evidence="7">
    <location>
        <begin position="105"/>
        <end position="126"/>
    </location>
</feature>
<evidence type="ECO:0000256" key="6">
    <source>
        <dbReference type="RuleBase" id="RU000477"/>
    </source>
</evidence>
<dbReference type="PANTHER" id="PTHR19139:SF199">
    <property type="entry name" value="MIP17260P"/>
    <property type="match status" value="1"/>
</dbReference>
<keyword evidence="3 6" id="KW-0812">Transmembrane</keyword>
<feature type="transmembrane region" description="Helical" evidence="7">
    <location>
        <begin position="146"/>
        <end position="167"/>
    </location>
</feature>
<dbReference type="EMBL" id="CP012670">
    <property type="protein sequence ID" value="AUX21301.1"/>
    <property type="molecule type" value="Genomic_DNA"/>
</dbReference>
<evidence type="ECO:0000256" key="2">
    <source>
        <dbReference type="ARBA" id="ARBA00006175"/>
    </source>
</evidence>
<evidence type="ECO:0008006" key="10">
    <source>
        <dbReference type="Google" id="ProtNLM"/>
    </source>
</evidence>
<dbReference type="PANTHER" id="PTHR19139">
    <property type="entry name" value="AQUAPORIN TRANSPORTER"/>
    <property type="match status" value="1"/>
</dbReference>
<evidence type="ECO:0000256" key="4">
    <source>
        <dbReference type="ARBA" id="ARBA00022989"/>
    </source>
</evidence>
<feature type="transmembrane region" description="Helical" evidence="7">
    <location>
        <begin position="26"/>
        <end position="49"/>
    </location>
</feature>
<evidence type="ECO:0000256" key="5">
    <source>
        <dbReference type="ARBA" id="ARBA00023136"/>
    </source>
</evidence>
<dbReference type="GO" id="GO:0015250">
    <property type="term" value="F:water channel activity"/>
    <property type="evidence" value="ECO:0007669"/>
    <property type="project" value="TreeGrafter"/>
</dbReference>
<dbReference type="AlphaFoldDB" id="A0A4P2PXE7"/>
<dbReference type="Proteomes" id="UP000295781">
    <property type="component" value="Chromosome"/>
</dbReference>
<name>A0A4P2PXE7_SORCE</name>
<gene>
    <name evidence="8" type="ORF">SOCEGT47_017820</name>
</gene>
<keyword evidence="6" id="KW-0813">Transport</keyword>
<sequence length="183" mass="18375">MPKERGGKEGRCAGLRLAPSRELLPYLLAQVAGAIVAAGVVYLIASGAAGFDVRDGLASNGYGARSPGGYSLLSCLVAEIVLTFGFVLVILGATDVRAPAGFAPLAIGLALTLIHLVGIPVTNTSVNPARSTGPALFAGGGALSQLWLFWLAPLAGAALAGIVYPALVGTRPGRVAATSRPTV</sequence>
<dbReference type="InterPro" id="IPR000425">
    <property type="entry name" value="MIP"/>
</dbReference>
<comment type="subcellular location">
    <subcellularLocation>
        <location evidence="1">Membrane</location>
        <topology evidence="1">Multi-pass membrane protein</topology>
    </subcellularLocation>
</comment>